<feature type="domain" description="ABC transmembrane type-1" evidence="8">
    <location>
        <begin position="95"/>
        <end position="299"/>
    </location>
</feature>
<keyword evidence="5 7" id="KW-1133">Transmembrane helix</keyword>
<keyword evidence="2 7" id="KW-0813">Transport</keyword>
<dbReference type="PANTHER" id="PTHR43163">
    <property type="entry name" value="DIPEPTIDE TRANSPORT SYSTEM PERMEASE PROTEIN DPPB-RELATED"/>
    <property type="match status" value="1"/>
</dbReference>
<feature type="transmembrane region" description="Helical" evidence="7">
    <location>
        <begin position="176"/>
        <end position="197"/>
    </location>
</feature>
<proteinExistence type="inferred from homology"/>
<dbReference type="OrthoDB" id="9778910at2"/>
<evidence type="ECO:0000256" key="2">
    <source>
        <dbReference type="ARBA" id="ARBA00022448"/>
    </source>
</evidence>
<evidence type="ECO:0000313" key="9">
    <source>
        <dbReference type="EMBL" id="TWH72053.1"/>
    </source>
</evidence>
<sequence>MTLYVVRRLATGLVLALLVTLITFLLLSPSFDGVVRSILGSAATPESVAALKERFGLDRPLLVQYGDWLGGVLQGDFGRSYFTSQEVAPAVASRLSVTLSVVLVALAVTVLISVTLGVLAAWRGGGVDRAAQGVSLVGYLIPNLLIAIVLVYVFAIQLGWLPATGYTPLSENPGRWATSILIPVIALVIAGIANMAAQVRGSMIDELRKDYVRTLRTRGISTRSVVLRHALRNAAGPALTVMSLEFISMLGGALIIENVFALPGFGSYAFNSSLQGDIPVIMGITLFTVLLVVCVNLVTDLVNGWLNPKARVL</sequence>
<comment type="caution">
    <text evidence="9">The sequence shown here is derived from an EMBL/GenBank/DDBJ whole genome shotgun (WGS) entry which is preliminary data.</text>
</comment>
<organism evidence="9 10">
    <name type="scientific">Modestobacter roseus</name>
    <dbReference type="NCBI Taxonomy" id="1181884"/>
    <lineage>
        <taxon>Bacteria</taxon>
        <taxon>Bacillati</taxon>
        <taxon>Actinomycetota</taxon>
        <taxon>Actinomycetes</taxon>
        <taxon>Geodermatophilales</taxon>
        <taxon>Geodermatophilaceae</taxon>
        <taxon>Modestobacter</taxon>
    </lineage>
</organism>
<evidence type="ECO:0000259" key="8">
    <source>
        <dbReference type="PROSITE" id="PS50928"/>
    </source>
</evidence>
<comment type="subcellular location">
    <subcellularLocation>
        <location evidence="1 7">Cell membrane</location>
        <topology evidence="1 7">Multi-pass membrane protein</topology>
    </subcellularLocation>
</comment>
<dbReference type="RefSeq" id="WP_153359993.1">
    <property type="nucleotide sequence ID" value="NZ_JABGDC010000073.1"/>
</dbReference>
<dbReference type="PROSITE" id="PS50928">
    <property type="entry name" value="ABC_TM1"/>
    <property type="match status" value="1"/>
</dbReference>
<keyword evidence="3" id="KW-1003">Cell membrane</keyword>
<comment type="similarity">
    <text evidence="7">Belongs to the binding-protein-dependent transport system permease family.</text>
</comment>
<evidence type="ECO:0000256" key="4">
    <source>
        <dbReference type="ARBA" id="ARBA00022692"/>
    </source>
</evidence>
<dbReference type="InterPro" id="IPR035906">
    <property type="entry name" value="MetI-like_sf"/>
</dbReference>
<dbReference type="AlphaFoldDB" id="A0A562IMX6"/>
<dbReference type="Proteomes" id="UP000321490">
    <property type="component" value="Unassembled WGS sequence"/>
</dbReference>
<dbReference type="Pfam" id="PF00528">
    <property type="entry name" value="BPD_transp_1"/>
    <property type="match status" value="1"/>
</dbReference>
<accession>A0A562IMX6</accession>
<gene>
    <name evidence="9" type="ORF">JD78_00557</name>
</gene>
<name>A0A562IMX6_9ACTN</name>
<feature type="transmembrane region" description="Helical" evidence="7">
    <location>
        <begin position="238"/>
        <end position="260"/>
    </location>
</feature>
<dbReference type="Gene3D" id="1.10.3720.10">
    <property type="entry name" value="MetI-like"/>
    <property type="match status" value="1"/>
</dbReference>
<keyword evidence="10" id="KW-1185">Reference proteome</keyword>
<dbReference type="PANTHER" id="PTHR43163:SF6">
    <property type="entry name" value="DIPEPTIDE TRANSPORT SYSTEM PERMEASE PROTEIN DPPB-RELATED"/>
    <property type="match status" value="1"/>
</dbReference>
<evidence type="ECO:0000256" key="3">
    <source>
        <dbReference type="ARBA" id="ARBA00022475"/>
    </source>
</evidence>
<keyword evidence="6 7" id="KW-0472">Membrane</keyword>
<dbReference type="InterPro" id="IPR000515">
    <property type="entry name" value="MetI-like"/>
</dbReference>
<dbReference type="GO" id="GO:0071916">
    <property type="term" value="F:dipeptide transmembrane transporter activity"/>
    <property type="evidence" value="ECO:0007669"/>
    <property type="project" value="TreeGrafter"/>
</dbReference>
<protein>
    <submittedName>
        <fullName evidence="9">Peptide/nickel transport system permease protein</fullName>
    </submittedName>
</protein>
<evidence type="ECO:0000256" key="6">
    <source>
        <dbReference type="ARBA" id="ARBA00023136"/>
    </source>
</evidence>
<dbReference type="Pfam" id="PF19300">
    <property type="entry name" value="BPD_transp_1_N"/>
    <property type="match status" value="1"/>
</dbReference>
<feature type="transmembrane region" description="Helical" evidence="7">
    <location>
        <begin position="280"/>
        <end position="306"/>
    </location>
</feature>
<keyword evidence="4 7" id="KW-0812">Transmembrane</keyword>
<dbReference type="EMBL" id="VLKF01000001">
    <property type="protein sequence ID" value="TWH72053.1"/>
    <property type="molecule type" value="Genomic_DNA"/>
</dbReference>
<evidence type="ECO:0000256" key="7">
    <source>
        <dbReference type="RuleBase" id="RU363032"/>
    </source>
</evidence>
<dbReference type="GO" id="GO:0005886">
    <property type="term" value="C:plasma membrane"/>
    <property type="evidence" value="ECO:0007669"/>
    <property type="project" value="UniProtKB-SubCell"/>
</dbReference>
<dbReference type="InterPro" id="IPR045621">
    <property type="entry name" value="BPD_transp_1_N"/>
</dbReference>
<dbReference type="SUPFAM" id="SSF161098">
    <property type="entry name" value="MetI-like"/>
    <property type="match status" value="1"/>
</dbReference>
<evidence type="ECO:0000313" key="10">
    <source>
        <dbReference type="Proteomes" id="UP000321490"/>
    </source>
</evidence>
<feature type="transmembrane region" description="Helical" evidence="7">
    <location>
        <begin position="134"/>
        <end position="156"/>
    </location>
</feature>
<dbReference type="CDD" id="cd06261">
    <property type="entry name" value="TM_PBP2"/>
    <property type="match status" value="1"/>
</dbReference>
<evidence type="ECO:0000256" key="1">
    <source>
        <dbReference type="ARBA" id="ARBA00004651"/>
    </source>
</evidence>
<feature type="transmembrane region" description="Helical" evidence="7">
    <location>
        <begin position="99"/>
        <end position="122"/>
    </location>
</feature>
<evidence type="ECO:0000256" key="5">
    <source>
        <dbReference type="ARBA" id="ARBA00022989"/>
    </source>
</evidence>
<reference evidence="9 10" key="1">
    <citation type="submission" date="2019-07" db="EMBL/GenBank/DDBJ databases">
        <title>R&amp;d 2014.</title>
        <authorList>
            <person name="Klenk H.-P."/>
        </authorList>
    </citation>
    <scope>NUCLEOTIDE SEQUENCE [LARGE SCALE GENOMIC DNA]</scope>
    <source>
        <strain evidence="9 10">DSM 45764</strain>
    </source>
</reference>